<dbReference type="Proteomes" id="UP001279734">
    <property type="component" value="Unassembled WGS sequence"/>
</dbReference>
<protein>
    <submittedName>
        <fullName evidence="1">Uncharacterized protein</fullName>
    </submittedName>
</protein>
<dbReference type="AlphaFoldDB" id="A0AAD3P4S6"/>
<name>A0AAD3P4S6_NEPGR</name>
<accession>A0AAD3P4S6</accession>
<proteinExistence type="predicted"/>
<dbReference type="EMBL" id="BSYO01000001">
    <property type="protein sequence ID" value="GMG99367.1"/>
    <property type="molecule type" value="Genomic_DNA"/>
</dbReference>
<evidence type="ECO:0000313" key="2">
    <source>
        <dbReference type="Proteomes" id="UP001279734"/>
    </source>
</evidence>
<keyword evidence="2" id="KW-1185">Reference proteome</keyword>
<reference evidence="1" key="1">
    <citation type="submission" date="2023-05" db="EMBL/GenBank/DDBJ databases">
        <title>Nepenthes gracilis genome sequencing.</title>
        <authorList>
            <person name="Fukushima K."/>
        </authorList>
    </citation>
    <scope>NUCLEOTIDE SEQUENCE</scope>
    <source>
        <strain evidence="1">SING2019-196</strain>
    </source>
</reference>
<evidence type="ECO:0000313" key="1">
    <source>
        <dbReference type="EMBL" id="GMG99367.1"/>
    </source>
</evidence>
<organism evidence="1 2">
    <name type="scientific">Nepenthes gracilis</name>
    <name type="common">Slender pitcher plant</name>
    <dbReference type="NCBI Taxonomy" id="150966"/>
    <lineage>
        <taxon>Eukaryota</taxon>
        <taxon>Viridiplantae</taxon>
        <taxon>Streptophyta</taxon>
        <taxon>Embryophyta</taxon>
        <taxon>Tracheophyta</taxon>
        <taxon>Spermatophyta</taxon>
        <taxon>Magnoliopsida</taxon>
        <taxon>eudicotyledons</taxon>
        <taxon>Gunneridae</taxon>
        <taxon>Pentapetalae</taxon>
        <taxon>Caryophyllales</taxon>
        <taxon>Nepenthaceae</taxon>
        <taxon>Nepenthes</taxon>
    </lineage>
</organism>
<gene>
    <name evidence="1" type="ORF">Nepgr_001207</name>
</gene>
<comment type="caution">
    <text evidence="1">The sequence shown here is derived from an EMBL/GenBank/DDBJ whole genome shotgun (WGS) entry which is preliminary data.</text>
</comment>
<sequence length="165" mass="18319">MSSLDAGPQGTFIRICNGPGGPIKVWHVKCLIQVSRPIGEAFLKKAEFNERSICGQSSGCLKHVLWEHISNQQAVDMVNTTSPNFIRGALPALWKIVGHRGPRSFDHGKQRERRPPPIEVALALFLDRRFPLEEMGGHSHAVGLNPCLNFTPRPKLCARLNRIGL</sequence>